<feature type="compositionally biased region" description="Acidic residues" evidence="1">
    <location>
        <begin position="168"/>
        <end position="180"/>
    </location>
</feature>
<dbReference type="OrthoDB" id="2497589at2759"/>
<feature type="compositionally biased region" description="Low complexity" evidence="1">
    <location>
        <begin position="33"/>
        <end position="44"/>
    </location>
</feature>
<dbReference type="AlphaFoldDB" id="A0A5C3R4P8"/>
<reference evidence="2 3" key="1">
    <citation type="journal article" date="2019" name="Nat. Ecol. Evol.">
        <title>Megaphylogeny resolves global patterns of mushroom evolution.</title>
        <authorList>
            <person name="Varga T."/>
            <person name="Krizsan K."/>
            <person name="Foldi C."/>
            <person name="Dima B."/>
            <person name="Sanchez-Garcia M."/>
            <person name="Sanchez-Ramirez S."/>
            <person name="Szollosi G.J."/>
            <person name="Szarkandi J.G."/>
            <person name="Papp V."/>
            <person name="Albert L."/>
            <person name="Andreopoulos W."/>
            <person name="Angelini C."/>
            <person name="Antonin V."/>
            <person name="Barry K.W."/>
            <person name="Bougher N.L."/>
            <person name="Buchanan P."/>
            <person name="Buyck B."/>
            <person name="Bense V."/>
            <person name="Catcheside P."/>
            <person name="Chovatia M."/>
            <person name="Cooper J."/>
            <person name="Damon W."/>
            <person name="Desjardin D."/>
            <person name="Finy P."/>
            <person name="Geml J."/>
            <person name="Haridas S."/>
            <person name="Hughes K."/>
            <person name="Justo A."/>
            <person name="Karasinski D."/>
            <person name="Kautmanova I."/>
            <person name="Kiss B."/>
            <person name="Kocsube S."/>
            <person name="Kotiranta H."/>
            <person name="LaButti K.M."/>
            <person name="Lechner B.E."/>
            <person name="Liimatainen K."/>
            <person name="Lipzen A."/>
            <person name="Lukacs Z."/>
            <person name="Mihaltcheva S."/>
            <person name="Morgado L.N."/>
            <person name="Niskanen T."/>
            <person name="Noordeloos M.E."/>
            <person name="Ohm R.A."/>
            <person name="Ortiz-Santana B."/>
            <person name="Ovrebo C."/>
            <person name="Racz N."/>
            <person name="Riley R."/>
            <person name="Savchenko A."/>
            <person name="Shiryaev A."/>
            <person name="Soop K."/>
            <person name="Spirin V."/>
            <person name="Szebenyi C."/>
            <person name="Tomsovsky M."/>
            <person name="Tulloss R.E."/>
            <person name="Uehling J."/>
            <person name="Grigoriev I.V."/>
            <person name="Vagvolgyi C."/>
            <person name="Papp T."/>
            <person name="Martin F.M."/>
            <person name="Miettinen O."/>
            <person name="Hibbett D.S."/>
            <person name="Nagy L.G."/>
        </authorList>
    </citation>
    <scope>NUCLEOTIDE SEQUENCE [LARGE SCALE GENOMIC DNA]</scope>
    <source>
        <strain evidence="2 3">CBS 309.79</strain>
    </source>
</reference>
<feature type="compositionally biased region" description="Basic and acidic residues" evidence="1">
    <location>
        <begin position="148"/>
        <end position="167"/>
    </location>
</feature>
<evidence type="ECO:0000313" key="3">
    <source>
        <dbReference type="Proteomes" id="UP000305067"/>
    </source>
</evidence>
<feature type="region of interest" description="Disordered" evidence="1">
    <location>
        <begin position="1"/>
        <end position="65"/>
    </location>
</feature>
<sequence length="180" mass="18944">MPATKRKAPNSTASDGASSRTTRSKQAKTDGASSPESKPKSTPSKPKPKRGPKHAIPTSSFKAKAMPLHVNITHTPPPIVDENEVSVAAADPGFIGASTLVVSEFSTGSYGWKGSKRVTIELPGAEGEEKEKVQVMITINATVVGSKNQEEGEKNGDADAEAKKDAAEETAEEDEDKDDN</sequence>
<gene>
    <name evidence="2" type="ORF">BDV98DRAFT_558518</name>
</gene>
<feature type="region of interest" description="Disordered" evidence="1">
    <location>
        <begin position="143"/>
        <end position="180"/>
    </location>
</feature>
<organism evidence="2 3">
    <name type="scientific">Pterulicium gracile</name>
    <dbReference type="NCBI Taxonomy" id="1884261"/>
    <lineage>
        <taxon>Eukaryota</taxon>
        <taxon>Fungi</taxon>
        <taxon>Dikarya</taxon>
        <taxon>Basidiomycota</taxon>
        <taxon>Agaricomycotina</taxon>
        <taxon>Agaricomycetes</taxon>
        <taxon>Agaricomycetidae</taxon>
        <taxon>Agaricales</taxon>
        <taxon>Pleurotineae</taxon>
        <taxon>Pterulaceae</taxon>
        <taxon>Pterulicium</taxon>
    </lineage>
</organism>
<name>A0A5C3R4P8_9AGAR</name>
<keyword evidence="3" id="KW-1185">Reference proteome</keyword>
<accession>A0A5C3R4P8</accession>
<evidence type="ECO:0000256" key="1">
    <source>
        <dbReference type="SAM" id="MobiDB-lite"/>
    </source>
</evidence>
<protein>
    <submittedName>
        <fullName evidence="2">Uncharacterized protein</fullName>
    </submittedName>
</protein>
<dbReference type="Proteomes" id="UP000305067">
    <property type="component" value="Unassembled WGS sequence"/>
</dbReference>
<dbReference type="EMBL" id="ML178814">
    <property type="protein sequence ID" value="TFL07819.1"/>
    <property type="molecule type" value="Genomic_DNA"/>
</dbReference>
<evidence type="ECO:0000313" key="2">
    <source>
        <dbReference type="EMBL" id="TFL07819.1"/>
    </source>
</evidence>
<feature type="compositionally biased region" description="Polar residues" evidence="1">
    <location>
        <begin position="9"/>
        <end position="21"/>
    </location>
</feature>
<proteinExistence type="predicted"/>